<reference evidence="5" key="1">
    <citation type="submission" date="2023-07" db="EMBL/GenBank/DDBJ databases">
        <authorList>
            <person name="Aktuganov G."/>
            <person name="Boyko T."/>
            <person name="Delegan Y."/>
            <person name="Galimzianova N."/>
            <person name="Gilvanova E."/>
            <person name="Korobov V."/>
            <person name="Kuzmina L."/>
            <person name="Melentiev A."/>
            <person name="Milman P."/>
            <person name="Ryabova A."/>
            <person name="Stupak E."/>
            <person name="Yasakov T."/>
            <person name="Zharikova N."/>
            <person name="Zhurenko E."/>
        </authorList>
    </citation>
    <scope>NUCLEOTIDE SEQUENCE</scope>
    <source>
        <strain evidence="5">IB-739</strain>
    </source>
</reference>
<keyword evidence="3" id="KW-0804">Transcription</keyword>
<keyword evidence="6" id="KW-1185">Reference proteome</keyword>
<organism evidence="5 6">
    <name type="scientific">Paenibacillus ehimensis</name>
    <dbReference type="NCBI Taxonomy" id="79264"/>
    <lineage>
        <taxon>Bacteria</taxon>
        <taxon>Bacillati</taxon>
        <taxon>Bacillota</taxon>
        <taxon>Bacilli</taxon>
        <taxon>Bacillales</taxon>
        <taxon>Paenibacillaceae</taxon>
        <taxon>Paenibacillus</taxon>
    </lineage>
</organism>
<dbReference type="SUPFAM" id="SSF46689">
    <property type="entry name" value="Homeodomain-like"/>
    <property type="match status" value="2"/>
</dbReference>
<proteinExistence type="predicted"/>
<dbReference type="InterPro" id="IPR009057">
    <property type="entry name" value="Homeodomain-like_sf"/>
</dbReference>
<dbReference type="Proteomes" id="UP001168883">
    <property type="component" value="Unassembled WGS sequence"/>
</dbReference>
<comment type="caution">
    <text evidence="5">The sequence shown here is derived from an EMBL/GenBank/DDBJ whole genome shotgun (WGS) entry which is preliminary data.</text>
</comment>
<evidence type="ECO:0000313" key="5">
    <source>
        <dbReference type="EMBL" id="MDO3680333.1"/>
    </source>
</evidence>
<dbReference type="InterPro" id="IPR020449">
    <property type="entry name" value="Tscrpt_reg_AraC-type_HTH"/>
</dbReference>
<feature type="domain" description="HTH araC/xylS-type" evidence="4">
    <location>
        <begin position="1"/>
        <end position="93"/>
    </location>
</feature>
<keyword evidence="1" id="KW-0805">Transcription regulation</keyword>
<dbReference type="PANTHER" id="PTHR43280">
    <property type="entry name" value="ARAC-FAMILY TRANSCRIPTIONAL REGULATOR"/>
    <property type="match status" value="1"/>
</dbReference>
<evidence type="ECO:0000259" key="4">
    <source>
        <dbReference type="PROSITE" id="PS01124"/>
    </source>
</evidence>
<dbReference type="PROSITE" id="PS01124">
    <property type="entry name" value="HTH_ARAC_FAMILY_2"/>
    <property type="match status" value="1"/>
</dbReference>
<evidence type="ECO:0000256" key="3">
    <source>
        <dbReference type="ARBA" id="ARBA00023163"/>
    </source>
</evidence>
<dbReference type="SMART" id="SM00342">
    <property type="entry name" value="HTH_ARAC"/>
    <property type="match status" value="1"/>
</dbReference>
<dbReference type="RefSeq" id="WP_302880605.1">
    <property type="nucleotide sequence ID" value="NZ_JAUMKJ010000039.1"/>
</dbReference>
<dbReference type="InterPro" id="IPR018060">
    <property type="entry name" value="HTH_AraC"/>
</dbReference>
<dbReference type="PROSITE" id="PS00041">
    <property type="entry name" value="HTH_ARAC_FAMILY_1"/>
    <property type="match status" value="1"/>
</dbReference>
<keyword evidence="2" id="KW-0238">DNA-binding</keyword>
<dbReference type="Gene3D" id="1.10.10.60">
    <property type="entry name" value="Homeodomain-like"/>
    <property type="match status" value="2"/>
</dbReference>
<evidence type="ECO:0000256" key="1">
    <source>
        <dbReference type="ARBA" id="ARBA00023015"/>
    </source>
</evidence>
<dbReference type="PRINTS" id="PR00032">
    <property type="entry name" value="HTHARAC"/>
</dbReference>
<accession>A0ABT8VH95</accession>
<dbReference type="PANTHER" id="PTHR43280:SF2">
    <property type="entry name" value="HTH-TYPE TRANSCRIPTIONAL REGULATOR EXSA"/>
    <property type="match status" value="1"/>
</dbReference>
<protein>
    <submittedName>
        <fullName evidence="5">Helix-turn-helix transcriptional regulator</fullName>
    </submittedName>
</protein>
<dbReference type="Pfam" id="PF12833">
    <property type="entry name" value="HTH_18"/>
    <property type="match status" value="1"/>
</dbReference>
<name>A0ABT8VH95_9BACL</name>
<dbReference type="InterPro" id="IPR018062">
    <property type="entry name" value="HTH_AraC-typ_CS"/>
</dbReference>
<dbReference type="EMBL" id="JAUMKJ010000039">
    <property type="protein sequence ID" value="MDO3680333.1"/>
    <property type="molecule type" value="Genomic_DNA"/>
</dbReference>
<evidence type="ECO:0000256" key="2">
    <source>
        <dbReference type="ARBA" id="ARBA00023125"/>
    </source>
</evidence>
<sequence>MAAYYAKPITLEEISRAACLSPNHFLRSYKQLFGRSPHQSLTELRLREAKRLLLRTDTSITDICLNVGFHSPSSFSCLFAKRFGVSPSRLRQQK</sequence>
<evidence type="ECO:0000313" key="6">
    <source>
        <dbReference type="Proteomes" id="UP001168883"/>
    </source>
</evidence>
<gene>
    <name evidence="5" type="ORF">Q3C12_25320</name>
</gene>